<dbReference type="AlphaFoldDB" id="Q0E387"/>
<dbReference type="InterPro" id="IPR053781">
    <property type="entry name" value="F-box_AtFBL13-like"/>
</dbReference>
<evidence type="ECO:0000259" key="1">
    <source>
        <dbReference type="PROSITE" id="PS50181"/>
    </source>
</evidence>
<sequence length="432" mass="49649">MNGGFPRGKRGRNATATAGPDFLSALPEGILHHIMSFLNVRQVIQTCVLSWRWRDLWRSVPRINANYCELSMSPIAAFTPDNEAAFKRFVNRLLERRDPAAVIHTFNLRYTISNPNNRDNDSADANRWISHALQNQASFLKIIVDAHELHLDHTVFTSCYLGRITLKNVFLDQGFFEQLEIGCPLLQDLLLYDCIIGDDEISSETLNVLTMYGCQFPTLQESCISAPNLTSLIMHQPENFVPVLDDVASLVTATVDLFPLIEFCAYDMRQLLWSLSGVRNLDLDYYACKMTIKNNPQLCPKFINLVDLTLGQWCLDSDFYVLIIFLQSSPKLEKLTLKLEKYYPHPYEHIIGDELTERSFTCEHLKIVEIICMEDDEPLAKIVEGLFVDNGMNSVRFDIKYWSQIPFQLPAFYRELLIFAKCIANKLEKVQR</sequence>
<reference evidence="3" key="2">
    <citation type="journal article" date="2008" name="Nucleic Acids Res.">
        <title>The rice annotation project database (RAP-DB): 2008 update.</title>
        <authorList>
            <consortium name="The rice annotation project (RAP)"/>
        </authorList>
    </citation>
    <scope>GENOME REANNOTATION</scope>
    <source>
        <strain evidence="3">cv. Nipponbare</strain>
    </source>
</reference>
<dbReference type="SUPFAM" id="SSF81383">
    <property type="entry name" value="F-box domain"/>
    <property type="match status" value="1"/>
</dbReference>
<dbReference type="SUPFAM" id="SSF52047">
    <property type="entry name" value="RNI-like"/>
    <property type="match status" value="1"/>
</dbReference>
<dbReference type="Proteomes" id="UP000000763">
    <property type="component" value="Chromosome 2"/>
</dbReference>
<dbReference type="EMBL" id="AP008208">
    <property type="protein sequence ID" value="BAF08051.2"/>
    <property type="molecule type" value="Genomic_DNA"/>
</dbReference>
<proteinExistence type="predicted"/>
<dbReference type="InterPro" id="IPR001810">
    <property type="entry name" value="F-box_dom"/>
</dbReference>
<gene>
    <name evidence="2" type="ordered locus">Os02g0188900</name>
</gene>
<feature type="domain" description="F-box" evidence="1">
    <location>
        <begin position="20"/>
        <end position="70"/>
    </location>
</feature>
<dbReference type="Gene3D" id="3.80.10.10">
    <property type="entry name" value="Ribonuclease Inhibitor"/>
    <property type="match status" value="1"/>
</dbReference>
<dbReference type="KEGG" id="dosa:Os02g0188900"/>
<dbReference type="SMART" id="SM00256">
    <property type="entry name" value="FBOX"/>
    <property type="match status" value="1"/>
</dbReference>
<dbReference type="InterPro" id="IPR036047">
    <property type="entry name" value="F-box-like_dom_sf"/>
</dbReference>
<dbReference type="PANTHER" id="PTHR34223:SF26">
    <property type="entry name" value="OS02G0188900 PROTEIN"/>
    <property type="match status" value="1"/>
</dbReference>
<organism evidence="2 3">
    <name type="scientific">Oryza sativa subsp. japonica</name>
    <name type="common">Rice</name>
    <dbReference type="NCBI Taxonomy" id="39947"/>
    <lineage>
        <taxon>Eukaryota</taxon>
        <taxon>Viridiplantae</taxon>
        <taxon>Streptophyta</taxon>
        <taxon>Embryophyta</taxon>
        <taxon>Tracheophyta</taxon>
        <taxon>Spermatophyta</taxon>
        <taxon>Magnoliopsida</taxon>
        <taxon>Liliopsida</taxon>
        <taxon>Poales</taxon>
        <taxon>Poaceae</taxon>
        <taxon>BOP clade</taxon>
        <taxon>Oryzoideae</taxon>
        <taxon>Oryzeae</taxon>
        <taxon>Oryzinae</taxon>
        <taxon>Oryza</taxon>
        <taxon>Oryza sativa</taxon>
    </lineage>
</organism>
<name>Q0E387_ORYSJ</name>
<dbReference type="Gene3D" id="1.20.1280.50">
    <property type="match status" value="1"/>
</dbReference>
<accession>Q0E387</accession>
<dbReference type="InterPro" id="IPR055357">
    <property type="entry name" value="LRR_At1g61320_AtMIF1"/>
</dbReference>
<evidence type="ECO:0000313" key="2">
    <source>
        <dbReference type="EMBL" id="BAF08051.2"/>
    </source>
</evidence>
<dbReference type="Pfam" id="PF23622">
    <property type="entry name" value="LRR_At1g61320_AtMIF1"/>
    <property type="match status" value="1"/>
</dbReference>
<dbReference type="PROSITE" id="PS50181">
    <property type="entry name" value="FBOX"/>
    <property type="match status" value="1"/>
</dbReference>
<evidence type="ECO:0000313" key="3">
    <source>
        <dbReference type="Proteomes" id="UP000000763"/>
    </source>
</evidence>
<dbReference type="CDD" id="cd22160">
    <property type="entry name" value="F-box_AtFBL13-like"/>
    <property type="match status" value="1"/>
</dbReference>
<dbReference type="PANTHER" id="PTHR34223">
    <property type="entry name" value="OS11G0201299 PROTEIN"/>
    <property type="match status" value="1"/>
</dbReference>
<protein>
    <submittedName>
        <fullName evidence="2">Os02g0188900 protein</fullName>
    </submittedName>
</protein>
<dbReference type="FunFam" id="1.20.1280.50:FF:000063">
    <property type="entry name" value="F-box domain containing protein, expressed"/>
    <property type="match status" value="1"/>
</dbReference>
<dbReference type="InterPro" id="IPR053197">
    <property type="entry name" value="F-box_SCFL_complex_component"/>
</dbReference>
<dbReference type="Pfam" id="PF00646">
    <property type="entry name" value="F-box"/>
    <property type="match status" value="1"/>
</dbReference>
<dbReference type="InterPro" id="IPR032675">
    <property type="entry name" value="LRR_dom_sf"/>
</dbReference>
<reference evidence="2 3" key="1">
    <citation type="journal article" date="2005" name="Nature">
        <title>The map-based sequence of the rice genome.</title>
        <authorList>
            <consortium name="International rice genome sequencing project (IRGSP)"/>
            <person name="Matsumoto T."/>
            <person name="Wu J."/>
            <person name="Kanamori H."/>
            <person name="Katayose Y."/>
            <person name="Fujisawa M."/>
            <person name="Namiki N."/>
            <person name="Mizuno H."/>
            <person name="Yamamoto K."/>
            <person name="Antonio B.A."/>
            <person name="Baba T."/>
            <person name="Sakata K."/>
            <person name="Nagamura Y."/>
            <person name="Aoki H."/>
            <person name="Arikawa K."/>
            <person name="Arita K."/>
            <person name="Bito T."/>
            <person name="Chiden Y."/>
            <person name="Fujitsuka N."/>
            <person name="Fukunaka R."/>
            <person name="Hamada M."/>
            <person name="Harada C."/>
            <person name="Hayashi A."/>
            <person name="Hijishita S."/>
            <person name="Honda M."/>
            <person name="Hosokawa S."/>
            <person name="Ichikawa Y."/>
            <person name="Idonuma A."/>
            <person name="Iijima M."/>
            <person name="Ikeda M."/>
            <person name="Ikeno M."/>
            <person name="Ito K."/>
            <person name="Ito S."/>
            <person name="Ito T."/>
            <person name="Ito Y."/>
            <person name="Ito Y."/>
            <person name="Iwabuchi A."/>
            <person name="Kamiya K."/>
            <person name="Karasawa W."/>
            <person name="Kurita K."/>
            <person name="Katagiri S."/>
            <person name="Kikuta A."/>
            <person name="Kobayashi H."/>
            <person name="Kobayashi N."/>
            <person name="Machita K."/>
            <person name="Maehara T."/>
            <person name="Masukawa M."/>
            <person name="Mizubayashi T."/>
            <person name="Mukai Y."/>
            <person name="Nagasaki H."/>
            <person name="Nagata Y."/>
            <person name="Naito S."/>
            <person name="Nakashima M."/>
            <person name="Nakama Y."/>
            <person name="Nakamichi Y."/>
            <person name="Nakamura M."/>
            <person name="Meguro A."/>
            <person name="Negishi M."/>
            <person name="Ohta I."/>
            <person name="Ohta T."/>
            <person name="Okamoto M."/>
            <person name="Ono N."/>
            <person name="Saji S."/>
            <person name="Sakaguchi M."/>
            <person name="Sakai K."/>
            <person name="Shibata M."/>
            <person name="Shimokawa T."/>
            <person name="Song J."/>
            <person name="Takazaki Y."/>
            <person name="Terasawa K."/>
            <person name="Tsugane M."/>
            <person name="Tsuji K."/>
            <person name="Ueda S."/>
            <person name="Waki K."/>
            <person name="Yamagata H."/>
            <person name="Yamamoto M."/>
            <person name="Yamamoto S."/>
            <person name="Yamane H."/>
            <person name="Yoshiki S."/>
            <person name="Yoshihara R."/>
            <person name="Yukawa K."/>
            <person name="Zhong H."/>
            <person name="Yano M."/>
            <person name="Yuan Q."/>
            <person name="Ouyang S."/>
            <person name="Liu J."/>
            <person name="Jones K.M."/>
            <person name="Gansberger K."/>
            <person name="Moffat K."/>
            <person name="Hill J."/>
            <person name="Bera J."/>
            <person name="Fadrosh D."/>
            <person name="Jin S."/>
            <person name="Johri S."/>
            <person name="Kim M."/>
            <person name="Overton L."/>
            <person name="Reardon M."/>
            <person name="Tsitrin T."/>
            <person name="Vuong H."/>
            <person name="Weaver B."/>
            <person name="Ciecko A."/>
            <person name="Tallon L."/>
            <person name="Jackson J."/>
            <person name="Pai G."/>
            <person name="Aken S.V."/>
            <person name="Utterback T."/>
            <person name="Reidmuller S."/>
            <person name="Feldblyum T."/>
            <person name="Hsiao J."/>
            <person name="Zismann V."/>
            <person name="Iobst S."/>
            <person name="de Vazeille A.R."/>
            <person name="Buell C.R."/>
            <person name="Ying K."/>
            <person name="Li Y."/>
            <person name="Lu T."/>
            <person name="Huang Y."/>
            <person name="Zhao Q."/>
            <person name="Feng Q."/>
            <person name="Zhang L."/>
            <person name="Zhu J."/>
            <person name="Weng Q."/>
            <person name="Mu J."/>
            <person name="Lu Y."/>
            <person name="Fan D."/>
            <person name="Liu Y."/>
            <person name="Guan J."/>
            <person name="Zhang Y."/>
            <person name="Yu S."/>
            <person name="Liu X."/>
            <person name="Zhang Y."/>
            <person name="Hong G."/>
            <person name="Han B."/>
            <person name="Choisne N."/>
            <person name="Demange N."/>
            <person name="Orjeda G."/>
            <person name="Samain S."/>
            <person name="Cattolico L."/>
            <person name="Pelletier E."/>
            <person name="Couloux A."/>
            <person name="Segurens B."/>
            <person name="Wincker P."/>
            <person name="D'Hont A."/>
            <person name="Scarpelli C."/>
            <person name="Weissenbach J."/>
            <person name="Salanoubat M."/>
            <person name="Quetier F."/>
            <person name="Yu Y."/>
            <person name="Kim H.R."/>
            <person name="Rambo T."/>
            <person name="Currie J."/>
            <person name="Collura K."/>
            <person name="Luo M."/>
            <person name="Yang T."/>
            <person name="Ammiraju J.S.S."/>
            <person name="Engler F."/>
            <person name="Soderlund C."/>
            <person name="Wing R.A."/>
            <person name="Palmer L.E."/>
            <person name="de la Bastide M."/>
            <person name="Spiegel L."/>
            <person name="Nascimento L."/>
            <person name="Zutavern T."/>
            <person name="O'Shaughnessy A."/>
            <person name="Dike S."/>
            <person name="Dedhia N."/>
            <person name="Preston R."/>
            <person name="Balija V."/>
            <person name="McCombie W.R."/>
            <person name="Chow T."/>
            <person name="Chen H."/>
            <person name="Chung M."/>
            <person name="Chen C."/>
            <person name="Shaw J."/>
            <person name="Wu H."/>
            <person name="Hsiao K."/>
            <person name="Chao Y."/>
            <person name="Chu M."/>
            <person name="Cheng C."/>
            <person name="Hour A."/>
            <person name="Lee P."/>
            <person name="Lin S."/>
            <person name="Lin Y."/>
            <person name="Liou J."/>
            <person name="Liu S."/>
            <person name="Hsing Y."/>
            <person name="Raghuvanshi S."/>
            <person name="Mohanty A."/>
            <person name="Bharti A.K."/>
            <person name="Gaur A."/>
            <person name="Gupta V."/>
            <person name="Kumar D."/>
            <person name="Ravi V."/>
            <person name="Vij S."/>
            <person name="Kapur A."/>
            <person name="Khurana P."/>
            <person name="Khurana P."/>
            <person name="Khurana J.P."/>
            <person name="Tyagi A.K."/>
            <person name="Gaikwad K."/>
            <person name="Singh A."/>
            <person name="Dalal V."/>
            <person name="Srivastava S."/>
            <person name="Dixit A."/>
            <person name="Pal A.K."/>
            <person name="Ghazi I.A."/>
            <person name="Yadav M."/>
            <person name="Pandit A."/>
            <person name="Bhargava A."/>
            <person name="Sureshbabu K."/>
            <person name="Batra K."/>
            <person name="Sharma T.R."/>
            <person name="Mohapatra T."/>
            <person name="Singh N.K."/>
            <person name="Messing J."/>
            <person name="Nelson A.B."/>
            <person name="Fuks G."/>
            <person name="Kavchok S."/>
            <person name="Keizer G."/>
            <person name="Linton E."/>
            <person name="Llaca V."/>
            <person name="Song R."/>
            <person name="Tanyolac B."/>
            <person name="Young S."/>
            <person name="Ho-Il K."/>
            <person name="Hahn J.H."/>
            <person name="Sangsakoo G."/>
            <person name="Vanavichit A."/>
            <person name="de Mattos Luiz.A.T."/>
            <person name="Zimmer P.D."/>
            <person name="Malone G."/>
            <person name="Dellagostin O."/>
            <person name="de Oliveira A.C."/>
            <person name="Bevan M."/>
            <person name="Bancroft I."/>
            <person name="Minx P."/>
            <person name="Cordum H."/>
            <person name="Wilson R."/>
            <person name="Cheng Z."/>
            <person name="Jin W."/>
            <person name="Jiang J."/>
            <person name="Leong S.A."/>
            <person name="Iwama H."/>
            <person name="Gojobori T."/>
            <person name="Itoh T."/>
            <person name="Niimura Y."/>
            <person name="Fujii Y."/>
            <person name="Habara T."/>
            <person name="Sakai H."/>
            <person name="Sato Y."/>
            <person name="Wilson G."/>
            <person name="Kumar K."/>
            <person name="McCouch S."/>
            <person name="Juretic N."/>
            <person name="Hoen D."/>
            <person name="Wright S."/>
            <person name="Bruskiewich R."/>
            <person name="Bureau T."/>
            <person name="Miyao A."/>
            <person name="Hirochika H."/>
            <person name="Nishikawa T."/>
            <person name="Kadowaki K."/>
            <person name="Sugiura M."/>
            <person name="Burr B."/>
            <person name="Sasaki T."/>
        </authorList>
    </citation>
    <scope>NUCLEOTIDE SEQUENCE [LARGE SCALE GENOMIC DNA]</scope>
    <source>
        <strain evidence="3">cv. Nipponbare</strain>
    </source>
</reference>